<dbReference type="Proteomes" id="UP000306050">
    <property type="component" value="Chromosome SGRAM_7"/>
</dbReference>
<dbReference type="GO" id="GO:0070824">
    <property type="term" value="C:SHREC complex"/>
    <property type="evidence" value="ECO:0007669"/>
    <property type="project" value="InterPro"/>
</dbReference>
<feature type="domain" description="WW" evidence="2">
    <location>
        <begin position="813"/>
        <end position="847"/>
    </location>
</feature>
<sequence length="847" mass="92684">MLSPREVAEDESIFRPDGFIKFPRSDGDPTYGPPNTAIPSKSDAEVNYYHVFKREERRHDTWRAALGEQLAQYFKLDTLSRGKAKWKLYDFPEHYFFTEQRKGPAYDPRTDPYLFGSNAHRFRSTKEALDHFVWLLLDPEMNAANCRCKYCHKGPRASTGGDATPKKAAGVKRKGEHVSASSAAQVSRRRKSQNADGTEVQALTSIAVRGVDMKRLVPGDTIASVPQRDQEMMHQLKRGEKERFRVGELVWCVLDQPVVDPTESTRQIASWPAVILDPAIEFTTMLGYAPDDDDEKTSLEMVSAPRRLAESPPVLGSADSIKQSMAYQITFFGTMEKVRVPETSLIPYLVGSIPEEIIESSMGTHEDHAWLFRDHEYPHLNLARQPDLSPPNYTQAIVALGFAIEAAAVLRNLYNLTDAYSGSDTPQGVLRDLGARVNVGNGDGQPAPGMRYFQGMYFGLERIWVGDVVRLKLSKSDIKKLQQQLNAMLVADTQSGAPDAVAIILDEDSSYVLQLAAIYEDPRAPKTVRVAGEIYQIMPQAKYDAVKADIEASVKRLEGDDSLDAAARQEEARQLQARLPQPSVLHGKPGFPPMPPLPAGFVMVSLSDRLQTRIPRETTLTIGHMAGRIYPSLGMHSDGPRVAEQIKQTPADKKVAADEDSHVELRARLSVAGLLSGCVKAMRGSSVATWTRTASFKGALAVARAKLKTVLLGEIGDSEEEAEEKVGASPVKAPAKKKMKTATAVTAGTEMPSKAGTGAAADAKSRNGAETVNGAAMQSQASSGAQHSTATAPAAAVAVTRDAGMTPSSEDDSPLPPGWVPRKSRNLGSYYYVHIETKKTQWERPTV</sequence>
<name>A0A4V6ET64_9BASI</name>
<protein>
    <recommendedName>
        <fullName evidence="2">WW domain-containing protein</fullName>
    </recommendedName>
</protein>
<dbReference type="Gene3D" id="2.20.70.10">
    <property type="match status" value="1"/>
</dbReference>
<accession>A0A4V6ET64</accession>
<proteinExistence type="predicted"/>
<feature type="region of interest" description="Disordered" evidence="1">
    <location>
        <begin position="718"/>
        <end position="824"/>
    </location>
</feature>
<dbReference type="SMART" id="SM00456">
    <property type="entry name" value="WW"/>
    <property type="match status" value="1"/>
</dbReference>
<feature type="compositionally biased region" description="Low complexity" evidence="1">
    <location>
        <begin position="774"/>
        <end position="800"/>
    </location>
</feature>
<dbReference type="InterPro" id="IPR038986">
    <property type="entry name" value="Clr2"/>
</dbReference>
<reference evidence="3 4" key="1">
    <citation type="submission" date="2019-05" db="EMBL/GenBank/DDBJ databases">
        <title>Sporisorium graminicola CBS 10092 draft sequencing and annotation.</title>
        <authorList>
            <person name="Solano-Gonzalez S."/>
            <person name="Caddick M.X."/>
            <person name="Darby A."/>
        </authorList>
    </citation>
    <scope>NUCLEOTIDE SEQUENCE [LARGE SCALE GENOMIC DNA]</scope>
    <source>
        <strain evidence="3 4">CBS 10092</strain>
    </source>
</reference>
<dbReference type="RefSeq" id="XP_029737344.1">
    <property type="nucleotide sequence ID" value="XM_029886113.1"/>
</dbReference>
<keyword evidence="4" id="KW-1185">Reference proteome</keyword>
<dbReference type="InterPro" id="IPR036020">
    <property type="entry name" value="WW_dom_sf"/>
</dbReference>
<dbReference type="SUPFAM" id="SSF51045">
    <property type="entry name" value="WW domain"/>
    <property type="match status" value="1"/>
</dbReference>
<dbReference type="GO" id="GO:0033553">
    <property type="term" value="C:rDNA heterochromatin"/>
    <property type="evidence" value="ECO:0007669"/>
    <property type="project" value="TreeGrafter"/>
</dbReference>
<organism evidence="3 4">
    <name type="scientific">Sporisorium graminicola</name>
    <dbReference type="NCBI Taxonomy" id="280036"/>
    <lineage>
        <taxon>Eukaryota</taxon>
        <taxon>Fungi</taxon>
        <taxon>Dikarya</taxon>
        <taxon>Basidiomycota</taxon>
        <taxon>Ustilaginomycotina</taxon>
        <taxon>Ustilaginomycetes</taxon>
        <taxon>Ustilaginales</taxon>
        <taxon>Ustilaginaceae</taxon>
        <taxon>Sporisorium</taxon>
    </lineage>
</organism>
<comment type="caution">
    <text evidence="3">The sequence shown here is derived from an EMBL/GenBank/DDBJ whole genome shotgun (WGS) entry which is preliminary data.</text>
</comment>
<dbReference type="EMBL" id="SRRM01000020">
    <property type="protein sequence ID" value="TKY85359.1"/>
    <property type="molecule type" value="Genomic_DNA"/>
</dbReference>
<dbReference type="InterPro" id="IPR031915">
    <property type="entry name" value="Clr2_N"/>
</dbReference>
<dbReference type="CDD" id="cd00201">
    <property type="entry name" value="WW"/>
    <property type="match status" value="1"/>
</dbReference>
<evidence type="ECO:0000313" key="3">
    <source>
        <dbReference type="EMBL" id="TKY85359.1"/>
    </source>
</evidence>
<evidence type="ECO:0000256" key="1">
    <source>
        <dbReference type="SAM" id="MobiDB-lite"/>
    </source>
</evidence>
<dbReference type="Pfam" id="PF00397">
    <property type="entry name" value="WW"/>
    <property type="match status" value="1"/>
</dbReference>
<dbReference type="PROSITE" id="PS50020">
    <property type="entry name" value="WW_DOMAIN_2"/>
    <property type="match status" value="1"/>
</dbReference>
<dbReference type="PROSITE" id="PS01159">
    <property type="entry name" value="WW_DOMAIN_1"/>
    <property type="match status" value="1"/>
</dbReference>
<evidence type="ECO:0000259" key="2">
    <source>
        <dbReference type="PROSITE" id="PS50020"/>
    </source>
</evidence>
<dbReference type="OrthoDB" id="2421327at2759"/>
<dbReference type="PANTHER" id="PTHR38046">
    <property type="entry name" value="CRYPTIC LOCI REGULATOR 2"/>
    <property type="match status" value="1"/>
</dbReference>
<dbReference type="InterPro" id="IPR018839">
    <property type="entry name" value="Tscrpt-silencing_Clr2_C"/>
</dbReference>
<dbReference type="Pfam" id="PF10383">
    <property type="entry name" value="Clr2"/>
    <property type="match status" value="1"/>
</dbReference>
<dbReference type="GeneID" id="40728416"/>
<dbReference type="InterPro" id="IPR001202">
    <property type="entry name" value="WW_dom"/>
</dbReference>
<gene>
    <name evidence="3" type="ORF">EX895_005521</name>
</gene>
<dbReference type="GO" id="GO:0031934">
    <property type="term" value="C:mating-type region heterochromatin"/>
    <property type="evidence" value="ECO:0007669"/>
    <property type="project" value="TreeGrafter"/>
</dbReference>
<evidence type="ECO:0000313" key="4">
    <source>
        <dbReference type="Proteomes" id="UP000306050"/>
    </source>
</evidence>
<dbReference type="PANTHER" id="PTHR38046:SF1">
    <property type="entry name" value="CRYPTIC LOCI REGULATOR 2"/>
    <property type="match status" value="1"/>
</dbReference>
<feature type="region of interest" description="Disordered" evidence="1">
    <location>
        <begin position="154"/>
        <end position="198"/>
    </location>
</feature>
<dbReference type="Pfam" id="PF16761">
    <property type="entry name" value="Clr2_transil"/>
    <property type="match status" value="1"/>
</dbReference>
<dbReference type="KEGG" id="sgra:EX895_005521"/>
<dbReference type="GO" id="GO:0030466">
    <property type="term" value="P:silent mating-type cassette heterochromatin formation"/>
    <property type="evidence" value="ECO:0007669"/>
    <property type="project" value="TreeGrafter"/>
</dbReference>
<dbReference type="AlphaFoldDB" id="A0A4V6ET64"/>